<dbReference type="AlphaFoldDB" id="A0A165HF62"/>
<proteinExistence type="inferred from homology"/>
<name>A0A165HF62_EXIGL</name>
<feature type="transmembrane region" description="Helical" evidence="11">
    <location>
        <begin position="205"/>
        <end position="230"/>
    </location>
</feature>
<dbReference type="PANTHER" id="PTHR28097">
    <property type="entry name" value="PHEROMONE A FACTOR RECEPTOR"/>
    <property type="match status" value="1"/>
</dbReference>
<keyword evidence="4 11" id="KW-0812">Transmembrane</keyword>
<dbReference type="GO" id="GO:0004934">
    <property type="term" value="F:mating-type alpha-factor pheromone receptor activity"/>
    <property type="evidence" value="ECO:0007669"/>
    <property type="project" value="InterPro"/>
</dbReference>
<feature type="transmembrane region" description="Helical" evidence="11">
    <location>
        <begin position="158"/>
        <end position="184"/>
    </location>
</feature>
<feature type="compositionally biased region" description="Pro residues" evidence="10">
    <location>
        <begin position="440"/>
        <end position="457"/>
    </location>
</feature>
<evidence type="ECO:0000313" key="12">
    <source>
        <dbReference type="EMBL" id="KZV91880.1"/>
    </source>
</evidence>
<evidence type="ECO:0000256" key="5">
    <source>
        <dbReference type="ARBA" id="ARBA00022989"/>
    </source>
</evidence>
<protein>
    <submittedName>
        <fullName evidence="12">STE3-domain-containing protein</fullName>
    </submittedName>
</protein>
<evidence type="ECO:0000256" key="2">
    <source>
        <dbReference type="ARBA" id="ARBA00011085"/>
    </source>
</evidence>
<dbReference type="InParanoid" id="A0A165HF62"/>
<evidence type="ECO:0000256" key="11">
    <source>
        <dbReference type="SAM" id="Phobius"/>
    </source>
</evidence>
<feature type="region of interest" description="Disordered" evidence="10">
    <location>
        <begin position="399"/>
        <end position="462"/>
    </location>
</feature>
<dbReference type="PANTHER" id="PTHR28097:SF1">
    <property type="entry name" value="PHEROMONE A FACTOR RECEPTOR"/>
    <property type="match status" value="1"/>
</dbReference>
<evidence type="ECO:0000256" key="10">
    <source>
        <dbReference type="SAM" id="MobiDB-lite"/>
    </source>
</evidence>
<dbReference type="OrthoDB" id="2874149at2759"/>
<gene>
    <name evidence="12" type="ORF">EXIGLDRAFT_86765</name>
</gene>
<dbReference type="InterPro" id="IPR001499">
    <property type="entry name" value="GPCR_STE3"/>
</dbReference>
<dbReference type="EMBL" id="KV426019">
    <property type="protein sequence ID" value="KZV91880.1"/>
    <property type="molecule type" value="Genomic_DNA"/>
</dbReference>
<dbReference type="GO" id="GO:0000750">
    <property type="term" value="P:pheromone-dependent signal transduction involved in conjugation with cellular fusion"/>
    <property type="evidence" value="ECO:0007669"/>
    <property type="project" value="TreeGrafter"/>
</dbReference>
<keyword evidence="6" id="KW-0297">G-protein coupled receptor</keyword>
<evidence type="ECO:0000256" key="7">
    <source>
        <dbReference type="ARBA" id="ARBA00023136"/>
    </source>
</evidence>
<dbReference type="CDD" id="cd14966">
    <property type="entry name" value="7tmD_STE3"/>
    <property type="match status" value="1"/>
</dbReference>
<dbReference type="Pfam" id="PF02076">
    <property type="entry name" value="STE3"/>
    <property type="match status" value="1"/>
</dbReference>
<keyword evidence="5 11" id="KW-1133">Transmembrane helix</keyword>
<keyword evidence="9" id="KW-0807">Transducer</keyword>
<evidence type="ECO:0000256" key="3">
    <source>
        <dbReference type="ARBA" id="ARBA00022507"/>
    </source>
</evidence>
<keyword evidence="3" id="KW-0589">Pheromone response</keyword>
<evidence type="ECO:0000256" key="1">
    <source>
        <dbReference type="ARBA" id="ARBA00004141"/>
    </source>
</evidence>
<evidence type="ECO:0000256" key="6">
    <source>
        <dbReference type="ARBA" id="ARBA00023040"/>
    </source>
</evidence>
<feature type="transmembrane region" description="Helical" evidence="11">
    <location>
        <begin position="6"/>
        <end position="23"/>
    </location>
</feature>
<reference evidence="12 13" key="1">
    <citation type="journal article" date="2016" name="Mol. Biol. Evol.">
        <title>Comparative Genomics of Early-Diverging Mushroom-Forming Fungi Provides Insights into the Origins of Lignocellulose Decay Capabilities.</title>
        <authorList>
            <person name="Nagy L.G."/>
            <person name="Riley R."/>
            <person name="Tritt A."/>
            <person name="Adam C."/>
            <person name="Daum C."/>
            <person name="Floudas D."/>
            <person name="Sun H."/>
            <person name="Yadav J.S."/>
            <person name="Pangilinan J."/>
            <person name="Larsson K.H."/>
            <person name="Matsuura K."/>
            <person name="Barry K."/>
            <person name="Labutti K."/>
            <person name="Kuo R."/>
            <person name="Ohm R.A."/>
            <person name="Bhattacharya S.S."/>
            <person name="Shirouzu T."/>
            <person name="Yoshinaga Y."/>
            <person name="Martin F.M."/>
            <person name="Grigoriev I.V."/>
            <person name="Hibbett D.S."/>
        </authorList>
    </citation>
    <scope>NUCLEOTIDE SEQUENCE [LARGE SCALE GENOMIC DNA]</scope>
    <source>
        <strain evidence="12 13">HHB12029</strain>
    </source>
</reference>
<dbReference type="FunCoup" id="A0A165HF62">
    <property type="interactions" value="95"/>
</dbReference>
<keyword evidence="8" id="KW-0675">Receptor</keyword>
<comment type="subcellular location">
    <subcellularLocation>
        <location evidence="1">Membrane</location>
        <topology evidence="1">Multi-pass membrane protein</topology>
    </subcellularLocation>
</comment>
<dbReference type="InterPro" id="IPR000481">
    <property type="entry name" value="GPCR_Pheromne_B_alpha_rcpt"/>
</dbReference>
<evidence type="ECO:0000256" key="8">
    <source>
        <dbReference type="ARBA" id="ARBA00023170"/>
    </source>
</evidence>
<feature type="region of interest" description="Disordered" evidence="10">
    <location>
        <begin position="364"/>
        <end position="386"/>
    </location>
</feature>
<sequence length="476" mass="53324">MVDSTYVGITSVAIFCVLVPSIWHFSAWNTATCYMMMWTTIGCIIHIVDGSIWYHNIHFPNEHEKIWCDIASKLIIGLSVAIPLSSLCINRRLYNIAAVKTITVNKESKMRDALIDTIIAVVLPIIFMAVHYTMQGHRFDIIEDFGCWPSTYLTAPGYALIIAPPIVVSAVSLVFCTLSIRAFWHRRSEFNELLRSHSTGLTSSRYFRLMALASAEIVVGLPFSIFFFVVGIKHNGVAPWISWDDTHYNFSRIDYYVTYQLKRAGPGVYVSYQMSRWAFPFTAFIFFAFFGFAAEARKNYRMAFFRVLAPFGIKPRQTRPGTSRPTVSSIFGNRFDRFRRQNLNGTATTSDSVMVSLPRFVDRSGASVTRPPPAHRSSKSSMSSIPSLDLSALDALDDKKDDIFPSSSPSTSGSHEHIPAVVSESTDDLAALPHLRSSRPPSPIPRPTSFSHPPPAVLPTREGFVVRRELDAAQNV</sequence>
<keyword evidence="7 11" id="KW-0472">Membrane</keyword>
<evidence type="ECO:0000256" key="4">
    <source>
        <dbReference type="ARBA" id="ARBA00022692"/>
    </source>
</evidence>
<evidence type="ECO:0000313" key="13">
    <source>
        <dbReference type="Proteomes" id="UP000077266"/>
    </source>
</evidence>
<dbReference type="PRINTS" id="PR00899">
    <property type="entry name" value="GPCRSTE3"/>
</dbReference>
<feature type="transmembrane region" description="Helical" evidence="11">
    <location>
        <begin position="277"/>
        <end position="296"/>
    </location>
</feature>
<evidence type="ECO:0000256" key="9">
    <source>
        <dbReference type="ARBA" id="ARBA00023224"/>
    </source>
</evidence>
<organism evidence="12 13">
    <name type="scientific">Exidia glandulosa HHB12029</name>
    <dbReference type="NCBI Taxonomy" id="1314781"/>
    <lineage>
        <taxon>Eukaryota</taxon>
        <taxon>Fungi</taxon>
        <taxon>Dikarya</taxon>
        <taxon>Basidiomycota</taxon>
        <taxon>Agaricomycotina</taxon>
        <taxon>Agaricomycetes</taxon>
        <taxon>Auriculariales</taxon>
        <taxon>Exidiaceae</taxon>
        <taxon>Exidia</taxon>
    </lineage>
</organism>
<dbReference type="Proteomes" id="UP000077266">
    <property type="component" value="Unassembled WGS sequence"/>
</dbReference>
<comment type="similarity">
    <text evidence="2">Belongs to the G-protein coupled receptor 4 family.</text>
</comment>
<feature type="transmembrane region" description="Helical" evidence="11">
    <location>
        <begin position="113"/>
        <end position="134"/>
    </location>
</feature>
<dbReference type="GO" id="GO:0005886">
    <property type="term" value="C:plasma membrane"/>
    <property type="evidence" value="ECO:0007669"/>
    <property type="project" value="TreeGrafter"/>
</dbReference>
<dbReference type="PRINTS" id="PR00901">
    <property type="entry name" value="PHEROMONEBAR"/>
</dbReference>
<accession>A0A165HF62</accession>
<dbReference type="STRING" id="1314781.A0A165HF62"/>
<keyword evidence="13" id="KW-1185">Reference proteome</keyword>